<dbReference type="Proteomes" id="UP000028492">
    <property type="component" value="Chromosome"/>
</dbReference>
<evidence type="ECO:0000256" key="5">
    <source>
        <dbReference type="ARBA" id="ARBA00022989"/>
    </source>
</evidence>
<keyword evidence="10" id="KW-1185">Reference proteome</keyword>
<dbReference type="HOGENOM" id="CLU_028518_5_2_11"/>
<keyword evidence="3" id="KW-1003">Cell membrane</keyword>
<dbReference type="PANTHER" id="PTHR43386">
    <property type="entry name" value="OLIGOPEPTIDE TRANSPORT SYSTEM PERMEASE PROTEIN APPC"/>
    <property type="match status" value="1"/>
</dbReference>
<evidence type="ECO:0000256" key="4">
    <source>
        <dbReference type="ARBA" id="ARBA00022692"/>
    </source>
</evidence>
<dbReference type="Pfam" id="PF00528">
    <property type="entry name" value="BPD_transp_1"/>
    <property type="match status" value="1"/>
</dbReference>
<dbReference type="PROSITE" id="PS50928">
    <property type="entry name" value="ABC_TM1"/>
    <property type="match status" value="1"/>
</dbReference>
<dbReference type="GO" id="GO:0055085">
    <property type="term" value="P:transmembrane transport"/>
    <property type="evidence" value="ECO:0007669"/>
    <property type="project" value="InterPro"/>
</dbReference>
<evidence type="ECO:0000313" key="10">
    <source>
        <dbReference type="Proteomes" id="UP000028492"/>
    </source>
</evidence>
<reference evidence="9 10" key="1">
    <citation type="journal article" date="2014" name="J. Biotechnol.">
        <title>Complete genome sequence of the actinobacterium Amycolatopsis japonica MG417-CF17(T) (=DSM 44213T) producing (S,S)-N,N'-ethylenediaminedisuccinic acid.</title>
        <authorList>
            <person name="Stegmann E."/>
            <person name="Albersmeier A."/>
            <person name="Spohn M."/>
            <person name="Gert H."/>
            <person name="Weber T."/>
            <person name="Wohlleben W."/>
            <person name="Kalinowski J."/>
            <person name="Ruckert C."/>
        </authorList>
    </citation>
    <scope>NUCLEOTIDE SEQUENCE [LARGE SCALE GENOMIC DNA]</scope>
    <source>
        <strain evidence="10">MG417-CF17 (DSM 44213)</strain>
    </source>
</reference>
<comment type="subcellular location">
    <subcellularLocation>
        <location evidence="1 7">Cell membrane</location>
        <topology evidence="1 7">Multi-pass membrane protein</topology>
    </subcellularLocation>
</comment>
<keyword evidence="6 7" id="KW-0472">Membrane</keyword>
<dbReference type="InterPro" id="IPR035906">
    <property type="entry name" value="MetI-like_sf"/>
</dbReference>
<dbReference type="Gene3D" id="1.10.3720.10">
    <property type="entry name" value="MetI-like"/>
    <property type="match status" value="1"/>
</dbReference>
<gene>
    <name evidence="9" type="ORF">AJAP_12550</name>
</gene>
<evidence type="ECO:0000256" key="6">
    <source>
        <dbReference type="ARBA" id="ARBA00023136"/>
    </source>
</evidence>
<proteinExistence type="inferred from homology"/>
<dbReference type="RefSeq" id="WP_038510846.1">
    <property type="nucleotide sequence ID" value="NZ_CP008953.1"/>
</dbReference>
<dbReference type="SUPFAM" id="SSF161098">
    <property type="entry name" value="MetI-like"/>
    <property type="match status" value="1"/>
</dbReference>
<dbReference type="PANTHER" id="PTHR43386:SF25">
    <property type="entry name" value="PEPTIDE ABC TRANSPORTER PERMEASE PROTEIN"/>
    <property type="match status" value="1"/>
</dbReference>
<protein>
    <submittedName>
        <fullName evidence="9">Conserved putative secreted protein</fullName>
    </submittedName>
</protein>
<feature type="transmembrane region" description="Helical" evidence="7">
    <location>
        <begin position="100"/>
        <end position="120"/>
    </location>
</feature>
<feature type="transmembrane region" description="Helical" evidence="7">
    <location>
        <begin position="229"/>
        <end position="249"/>
    </location>
</feature>
<sequence>MVSRALGWSLLAIPLVLAVAGPVLAGPVVSVGAPWQAPDAAHPLGTDVLGRDALTVILTGGLPVIGMTVAALLLAYLAALPLGLFAAGHGRRADETVMRSLDVVLAFPSLLVLMVLAATGHRGPGVLIPAVAVLQVPAITRVVRAAALAPGCRTAVEALTLQGKPWWRIQLGYVARHVTGPVATDAGTRLGVVLYLLASANFLGLGLPADSPDWAVVIERNSEALYTAPAVVLVPAALLMALCVGTNLVTDRLLAARRVIA</sequence>
<comment type="similarity">
    <text evidence="7">Belongs to the binding-protein-dependent transport system permease family.</text>
</comment>
<evidence type="ECO:0000256" key="1">
    <source>
        <dbReference type="ARBA" id="ARBA00004651"/>
    </source>
</evidence>
<evidence type="ECO:0000256" key="3">
    <source>
        <dbReference type="ARBA" id="ARBA00022475"/>
    </source>
</evidence>
<feature type="domain" description="ABC transmembrane type-1" evidence="8">
    <location>
        <begin position="61"/>
        <end position="250"/>
    </location>
</feature>
<feature type="transmembrane region" description="Helical" evidence="7">
    <location>
        <begin position="126"/>
        <end position="143"/>
    </location>
</feature>
<name>A0A075UMK2_9PSEU</name>
<keyword evidence="2 7" id="KW-0813">Transport</keyword>
<dbReference type="InterPro" id="IPR000515">
    <property type="entry name" value="MetI-like"/>
</dbReference>
<dbReference type="EMBL" id="CP008953">
    <property type="protein sequence ID" value="AIG75392.1"/>
    <property type="molecule type" value="Genomic_DNA"/>
</dbReference>
<evidence type="ECO:0000259" key="8">
    <source>
        <dbReference type="PROSITE" id="PS50928"/>
    </source>
</evidence>
<dbReference type="eggNOG" id="COG1173">
    <property type="taxonomic scope" value="Bacteria"/>
</dbReference>
<evidence type="ECO:0000256" key="7">
    <source>
        <dbReference type="RuleBase" id="RU363032"/>
    </source>
</evidence>
<organism evidence="9 10">
    <name type="scientific">Amycolatopsis japonica</name>
    <dbReference type="NCBI Taxonomy" id="208439"/>
    <lineage>
        <taxon>Bacteria</taxon>
        <taxon>Bacillati</taxon>
        <taxon>Actinomycetota</taxon>
        <taxon>Actinomycetes</taxon>
        <taxon>Pseudonocardiales</taxon>
        <taxon>Pseudonocardiaceae</taxon>
        <taxon>Amycolatopsis</taxon>
        <taxon>Amycolatopsis japonica group</taxon>
    </lineage>
</organism>
<dbReference type="AlphaFoldDB" id="A0A075UMK2"/>
<feature type="transmembrane region" description="Helical" evidence="7">
    <location>
        <begin position="190"/>
        <end position="209"/>
    </location>
</feature>
<keyword evidence="4 7" id="KW-0812">Transmembrane</keyword>
<accession>A0A075UMK2</accession>
<dbReference type="InterPro" id="IPR050366">
    <property type="entry name" value="BP-dependent_transpt_permease"/>
</dbReference>
<dbReference type="GO" id="GO:0005886">
    <property type="term" value="C:plasma membrane"/>
    <property type="evidence" value="ECO:0007669"/>
    <property type="project" value="UniProtKB-SubCell"/>
</dbReference>
<evidence type="ECO:0000256" key="2">
    <source>
        <dbReference type="ARBA" id="ARBA00022448"/>
    </source>
</evidence>
<evidence type="ECO:0000313" key="9">
    <source>
        <dbReference type="EMBL" id="AIG75392.1"/>
    </source>
</evidence>
<dbReference type="STRING" id="208439.AJAP_12550"/>
<feature type="transmembrane region" description="Helical" evidence="7">
    <location>
        <begin position="64"/>
        <end position="88"/>
    </location>
</feature>
<dbReference type="KEGG" id="aja:AJAP_12550"/>
<keyword evidence="5 7" id="KW-1133">Transmembrane helix</keyword>